<feature type="signal peptide" evidence="2">
    <location>
        <begin position="1"/>
        <end position="22"/>
    </location>
</feature>
<proteinExistence type="predicted"/>
<feature type="chain" id="PRO_5045523408" evidence="2">
    <location>
        <begin position="23"/>
        <end position="162"/>
    </location>
</feature>
<feature type="compositionally biased region" description="Pro residues" evidence="1">
    <location>
        <begin position="31"/>
        <end position="45"/>
    </location>
</feature>
<gene>
    <name evidence="3" type="ORF">J8F10_13420</name>
</gene>
<evidence type="ECO:0000256" key="1">
    <source>
        <dbReference type="SAM" id="MobiDB-lite"/>
    </source>
</evidence>
<evidence type="ECO:0000256" key="2">
    <source>
        <dbReference type="SAM" id="SignalP"/>
    </source>
</evidence>
<feature type="region of interest" description="Disordered" evidence="1">
    <location>
        <begin position="118"/>
        <end position="162"/>
    </location>
</feature>
<evidence type="ECO:0000313" key="4">
    <source>
        <dbReference type="Proteomes" id="UP000676565"/>
    </source>
</evidence>
<keyword evidence="4" id="KW-1185">Reference proteome</keyword>
<protein>
    <submittedName>
        <fullName evidence="3">Uncharacterized protein</fullName>
    </submittedName>
</protein>
<dbReference type="EMBL" id="JAGKQQ010000001">
    <property type="protein sequence ID" value="MBP3956284.1"/>
    <property type="molecule type" value="Genomic_DNA"/>
</dbReference>
<keyword evidence="2" id="KW-0732">Signal</keyword>
<reference evidence="3 4" key="1">
    <citation type="submission" date="2021-04" db="EMBL/GenBank/DDBJ databases">
        <authorList>
            <person name="Ivanova A."/>
        </authorList>
    </citation>
    <scope>NUCLEOTIDE SEQUENCE [LARGE SCALE GENOMIC DNA]</scope>
    <source>
        <strain evidence="3 4">G18</strain>
    </source>
</reference>
<organism evidence="3 4">
    <name type="scientific">Gemmata palustris</name>
    <dbReference type="NCBI Taxonomy" id="2822762"/>
    <lineage>
        <taxon>Bacteria</taxon>
        <taxon>Pseudomonadati</taxon>
        <taxon>Planctomycetota</taxon>
        <taxon>Planctomycetia</taxon>
        <taxon>Gemmatales</taxon>
        <taxon>Gemmataceae</taxon>
        <taxon>Gemmata</taxon>
    </lineage>
</organism>
<dbReference type="RefSeq" id="WP_210654304.1">
    <property type="nucleotide sequence ID" value="NZ_JAGKQQ010000001.1"/>
</dbReference>
<feature type="compositionally biased region" description="Low complexity" evidence="1">
    <location>
        <begin position="62"/>
        <end position="72"/>
    </location>
</feature>
<name>A0ABS5BRG1_9BACT</name>
<comment type="caution">
    <text evidence="3">The sequence shown here is derived from an EMBL/GenBank/DDBJ whole genome shotgun (WGS) entry which is preliminary data.</text>
</comment>
<sequence length="162" mass="17201">MKSRYLIAACTVLLAAVGITIAQPETRTRPVAPPDLVPVDRPAPAPTAVGPTLPFPNPPVVNAPAAPTTSAAKEVKPEDLTIDQLLDAVEKFESQKAELEKKQRAFVKVLHLKAALQKQRIDSLPGSQPVAPPYAVSEPPPSSIPTSNSPLDPFSIPAKPQR</sequence>
<evidence type="ECO:0000313" key="3">
    <source>
        <dbReference type="EMBL" id="MBP3956284.1"/>
    </source>
</evidence>
<dbReference type="Proteomes" id="UP000676565">
    <property type="component" value="Unassembled WGS sequence"/>
</dbReference>
<accession>A0ABS5BRG1</accession>
<feature type="region of interest" description="Disordered" evidence="1">
    <location>
        <begin position="28"/>
        <end position="74"/>
    </location>
</feature>